<feature type="transmembrane region" description="Helical" evidence="7">
    <location>
        <begin position="168"/>
        <end position="190"/>
    </location>
</feature>
<dbReference type="AlphaFoldDB" id="A0A0U5JIT2"/>
<dbReference type="GO" id="GO:0055085">
    <property type="term" value="P:transmembrane transport"/>
    <property type="evidence" value="ECO:0007669"/>
    <property type="project" value="InterPro"/>
</dbReference>
<keyword evidence="5 7" id="KW-1133">Transmembrane helix</keyword>
<feature type="transmembrane region" description="Helical" evidence="7">
    <location>
        <begin position="16"/>
        <end position="35"/>
    </location>
</feature>
<protein>
    <recommendedName>
        <fullName evidence="9">Malate permease</fullName>
    </recommendedName>
</protein>
<keyword evidence="6 7" id="KW-0472">Membrane</keyword>
<accession>A0A0U5JIT2</accession>
<evidence type="ECO:0000256" key="1">
    <source>
        <dbReference type="ARBA" id="ARBA00004141"/>
    </source>
</evidence>
<feature type="transmembrane region" description="Helical" evidence="7">
    <location>
        <begin position="221"/>
        <end position="240"/>
    </location>
</feature>
<evidence type="ECO:0000256" key="3">
    <source>
        <dbReference type="ARBA" id="ARBA00022475"/>
    </source>
</evidence>
<gene>
    <name evidence="8" type="ORF">LRLP16767_LRPG3B_01592</name>
</gene>
<feature type="transmembrane region" description="Helical" evidence="7">
    <location>
        <begin position="137"/>
        <end position="156"/>
    </location>
</feature>
<evidence type="ECO:0008006" key="9">
    <source>
        <dbReference type="Google" id="ProtNLM"/>
    </source>
</evidence>
<proteinExistence type="predicted"/>
<dbReference type="GO" id="GO:0016020">
    <property type="term" value="C:membrane"/>
    <property type="evidence" value="ECO:0007669"/>
    <property type="project" value="UniProtKB-SubCell"/>
</dbReference>
<organism evidence="8">
    <name type="scientific">Limosilactobacillus reuteri</name>
    <name type="common">Lactobacillus reuteri</name>
    <dbReference type="NCBI Taxonomy" id="1598"/>
    <lineage>
        <taxon>Bacteria</taxon>
        <taxon>Bacillati</taxon>
        <taxon>Bacillota</taxon>
        <taxon>Bacilli</taxon>
        <taxon>Lactobacillales</taxon>
        <taxon>Lactobacillaceae</taxon>
        <taxon>Limosilactobacillus</taxon>
    </lineage>
</organism>
<dbReference type="PANTHER" id="PTHR36838:SF1">
    <property type="entry name" value="SLR1864 PROTEIN"/>
    <property type="match status" value="1"/>
</dbReference>
<comment type="subcellular location">
    <subcellularLocation>
        <location evidence="1">Membrane</location>
        <topology evidence="1">Multi-pass membrane protein</topology>
    </subcellularLocation>
</comment>
<evidence type="ECO:0000313" key="8">
    <source>
        <dbReference type="EMBL" id="CUR37793.1"/>
    </source>
</evidence>
<feature type="transmembrane region" description="Helical" evidence="7">
    <location>
        <begin position="47"/>
        <end position="65"/>
    </location>
</feature>
<feature type="transmembrane region" description="Helical" evidence="7">
    <location>
        <begin position="320"/>
        <end position="338"/>
    </location>
</feature>
<feature type="transmembrane region" description="Helical" evidence="7">
    <location>
        <begin position="261"/>
        <end position="279"/>
    </location>
</feature>
<evidence type="ECO:0000256" key="2">
    <source>
        <dbReference type="ARBA" id="ARBA00022448"/>
    </source>
</evidence>
<reference evidence="8" key="1">
    <citation type="submission" date="2015-10" db="EMBL/GenBank/DDBJ databases">
        <authorList>
            <person name="Gilbert D.G."/>
        </authorList>
    </citation>
    <scope>NUCLEOTIDE SEQUENCE</scope>
    <source>
        <strain evidence="8">Pg-3b</strain>
    </source>
</reference>
<evidence type="ECO:0000256" key="4">
    <source>
        <dbReference type="ARBA" id="ARBA00022692"/>
    </source>
</evidence>
<sequence>MSTWHELLKIMTDADVIGIISSVILITGLGYVLTAMHIFSSQFENEISRLVLVVSVPALSFVSFMQPMNPKEIQQGLMLIILGFVLYIILLVISPFVYWCVHDTDQRRVLGIITTFGSTTVFGIPIAGAIYGSQGVIYASLFNMAYRILLYTYVYIRMAKQQITIHQILKVLANPIVLATFLGLFCWLYQPLAPKVIVGKHMITFYRIDITAPWLYQPLKYLASLAAPLSWLLIGCTMGAQRSLKASLIDPLTWYYGIQKSFLVPAICLGATLAGRIIGLDSISLTGIASITILMSSPTSTIPVIYSLNYHQYPLMTAKCSIVSNITSIIALPFWLIILKMI</sequence>
<keyword evidence="3" id="KW-1003">Cell membrane</keyword>
<feature type="transmembrane region" description="Helical" evidence="7">
    <location>
        <begin position="285"/>
        <end position="308"/>
    </location>
</feature>
<dbReference type="EMBL" id="LN887290">
    <property type="protein sequence ID" value="CUR37793.1"/>
    <property type="molecule type" value="Genomic_DNA"/>
</dbReference>
<evidence type="ECO:0000256" key="7">
    <source>
        <dbReference type="SAM" id="Phobius"/>
    </source>
</evidence>
<keyword evidence="4 7" id="KW-0812">Transmembrane</keyword>
<feature type="transmembrane region" description="Helical" evidence="7">
    <location>
        <begin position="77"/>
        <end position="98"/>
    </location>
</feature>
<keyword evidence="2" id="KW-0813">Transport</keyword>
<evidence type="ECO:0000256" key="5">
    <source>
        <dbReference type="ARBA" id="ARBA00022989"/>
    </source>
</evidence>
<dbReference type="RefSeq" id="WP_158088123.1">
    <property type="nucleotide sequence ID" value="NZ_JACJKI010000005.1"/>
</dbReference>
<feature type="transmembrane region" description="Helical" evidence="7">
    <location>
        <begin position="110"/>
        <end position="131"/>
    </location>
</feature>
<name>A0A0U5JIT2_LIMRT</name>
<dbReference type="Pfam" id="PF03547">
    <property type="entry name" value="Mem_trans"/>
    <property type="match status" value="1"/>
</dbReference>
<dbReference type="InterPro" id="IPR004776">
    <property type="entry name" value="Mem_transp_PIN-like"/>
</dbReference>
<dbReference type="PANTHER" id="PTHR36838">
    <property type="entry name" value="AUXIN EFFLUX CARRIER FAMILY PROTEIN"/>
    <property type="match status" value="1"/>
</dbReference>
<evidence type="ECO:0000256" key="6">
    <source>
        <dbReference type="ARBA" id="ARBA00023136"/>
    </source>
</evidence>